<dbReference type="Pfam" id="PF00654">
    <property type="entry name" value="Voltage_CLC"/>
    <property type="match status" value="1"/>
</dbReference>
<evidence type="ECO:0000256" key="10">
    <source>
        <dbReference type="SAM" id="MobiDB-lite"/>
    </source>
</evidence>
<evidence type="ECO:0000256" key="9">
    <source>
        <dbReference type="ARBA" id="ARBA00023303"/>
    </source>
</evidence>
<dbReference type="Gene3D" id="1.10.3080.10">
    <property type="entry name" value="Clc chloride channel"/>
    <property type="match status" value="1"/>
</dbReference>
<evidence type="ECO:0000256" key="8">
    <source>
        <dbReference type="ARBA" id="ARBA00023214"/>
    </source>
</evidence>
<dbReference type="SUPFAM" id="SSF81340">
    <property type="entry name" value="Clc chloride channel"/>
    <property type="match status" value="1"/>
</dbReference>
<evidence type="ECO:0000256" key="7">
    <source>
        <dbReference type="ARBA" id="ARBA00023173"/>
    </source>
</evidence>
<evidence type="ECO:0000256" key="3">
    <source>
        <dbReference type="ARBA" id="ARBA00022692"/>
    </source>
</evidence>
<dbReference type="GO" id="GO:0034707">
    <property type="term" value="C:chloride channel complex"/>
    <property type="evidence" value="ECO:0007669"/>
    <property type="project" value="UniProtKB-KW"/>
</dbReference>
<dbReference type="EMBL" id="BEXT01000001">
    <property type="protein sequence ID" value="GBC59086.1"/>
    <property type="molecule type" value="Genomic_DNA"/>
</dbReference>
<dbReference type="InterPro" id="IPR001807">
    <property type="entry name" value="ClC"/>
</dbReference>
<dbReference type="InterPro" id="IPR050368">
    <property type="entry name" value="ClC-type_chloride_channel"/>
</dbReference>
<evidence type="ECO:0000256" key="11">
    <source>
        <dbReference type="SAM" id="Phobius"/>
    </source>
</evidence>
<sequence length="161" mass="17369">MKFKSGKRSDQIAHAGKWTFYFVVIGIIAGLGSVVFHYLCQLGVHYFMDLIAGYRPPAPAGEHHLLTPTDRPLSKWLLLFLPAFGGILSGWLVYTFAPEAEGHGTDAAIDAYHNKGGFIRSRVPIIKTIASAITLTTGGSGGGRGPLPRSGPVSAHFWRPP</sequence>
<keyword evidence="3 11" id="KW-0812">Transmembrane</keyword>
<comment type="caution">
    <text evidence="12">The sequence shown here is derived from an EMBL/GenBank/DDBJ whole genome shotgun (WGS) entry which is preliminary data.</text>
</comment>
<feature type="transmembrane region" description="Helical" evidence="11">
    <location>
        <begin position="20"/>
        <end position="39"/>
    </location>
</feature>
<dbReference type="PANTHER" id="PTHR43427:SF6">
    <property type="entry name" value="CHLORIDE CHANNEL PROTEIN CLC-E"/>
    <property type="match status" value="1"/>
</dbReference>
<keyword evidence="5" id="KW-0406">Ion transport</keyword>
<dbReference type="GO" id="GO:0005254">
    <property type="term" value="F:chloride channel activity"/>
    <property type="evidence" value="ECO:0007669"/>
    <property type="project" value="UniProtKB-KW"/>
</dbReference>
<dbReference type="InterPro" id="IPR014743">
    <property type="entry name" value="Cl-channel_core"/>
</dbReference>
<evidence type="ECO:0000313" key="13">
    <source>
        <dbReference type="Proteomes" id="UP000288096"/>
    </source>
</evidence>
<evidence type="ECO:0000256" key="1">
    <source>
        <dbReference type="ARBA" id="ARBA00004141"/>
    </source>
</evidence>
<keyword evidence="13" id="KW-1185">Reference proteome</keyword>
<keyword evidence="8" id="KW-0868">Chloride</keyword>
<keyword evidence="2" id="KW-0813">Transport</keyword>
<dbReference type="PANTHER" id="PTHR43427">
    <property type="entry name" value="CHLORIDE CHANNEL PROTEIN CLC-E"/>
    <property type="match status" value="1"/>
</dbReference>
<keyword evidence="9" id="KW-0407">Ion channel</keyword>
<keyword evidence="6 11" id="KW-0472">Membrane</keyword>
<evidence type="ECO:0000256" key="2">
    <source>
        <dbReference type="ARBA" id="ARBA00022448"/>
    </source>
</evidence>
<protein>
    <submittedName>
        <fullName evidence="12">Chloride channel protein</fullName>
    </submittedName>
</protein>
<dbReference type="AlphaFoldDB" id="A0A401FQ22"/>
<dbReference type="Proteomes" id="UP000288096">
    <property type="component" value="Unassembled WGS sequence"/>
</dbReference>
<keyword evidence="4 11" id="KW-1133">Transmembrane helix</keyword>
<feature type="region of interest" description="Disordered" evidence="10">
    <location>
        <begin position="140"/>
        <end position="161"/>
    </location>
</feature>
<evidence type="ECO:0000256" key="4">
    <source>
        <dbReference type="ARBA" id="ARBA00022989"/>
    </source>
</evidence>
<reference evidence="13" key="2">
    <citation type="submission" date="2019-01" db="EMBL/GenBank/DDBJ databases">
        <title>Genome sequence of Desulfonema ishimotonii strain Tokyo 01.</title>
        <authorList>
            <person name="Fukui M."/>
        </authorList>
    </citation>
    <scope>NUCLEOTIDE SEQUENCE [LARGE SCALE GENOMIC DNA]</scope>
    <source>
        <strain evidence="13">Tokyo 01</strain>
    </source>
</reference>
<accession>A0A401FQ22</accession>
<evidence type="ECO:0000256" key="5">
    <source>
        <dbReference type="ARBA" id="ARBA00023065"/>
    </source>
</evidence>
<name>A0A401FQ22_9BACT</name>
<gene>
    <name evidence="12" type="ORF">DENIS_0016</name>
</gene>
<reference evidence="13" key="1">
    <citation type="submission" date="2017-11" db="EMBL/GenBank/DDBJ databases">
        <authorList>
            <person name="Watanabe M."/>
            <person name="Kojima H."/>
        </authorList>
    </citation>
    <scope>NUCLEOTIDE SEQUENCE [LARGE SCALE GENOMIC DNA]</scope>
    <source>
        <strain evidence="13">Tokyo 01</strain>
    </source>
</reference>
<comment type="subcellular location">
    <subcellularLocation>
        <location evidence="1">Membrane</location>
        <topology evidence="1">Multi-pass membrane protein</topology>
    </subcellularLocation>
</comment>
<evidence type="ECO:0000313" key="12">
    <source>
        <dbReference type="EMBL" id="GBC59086.1"/>
    </source>
</evidence>
<evidence type="ECO:0000256" key="6">
    <source>
        <dbReference type="ARBA" id="ARBA00023136"/>
    </source>
</evidence>
<organism evidence="12 13">
    <name type="scientific">Desulfonema ishimotonii</name>
    <dbReference type="NCBI Taxonomy" id="45657"/>
    <lineage>
        <taxon>Bacteria</taxon>
        <taxon>Pseudomonadati</taxon>
        <taxon>Thermodesulfobacteriota</taxon>
        <taxon>Desulfobacteria</taxon>
        <taxon>Desulfobacterales</taxon>
        <taxon>Desulfococcaceae</taxon>
        <taxon>Desulfonema</taxon>
    </lineage>
</organism>
<proteinExistence type="predicted"/>
<keyword evidence="7" id="KW-0869">Chloride channel</keyword>
<feature type="transmembrane region" description="Helical" evidence="11">
    <location>
        <begin position="76"/>
        <end position="97"/>
    </location>
</feature>